<keyword evidence="7" id="KW-0812">Transmembrane</keyword>
<reference evidence="9" key="1">
    <citation type="submission" date="2018-11" db="EMBL/GenBank/DDBJ databases">
        <authorList>
            <consortium name="Pathogen Informatics"/>
        </authorList>
    </citation>
    <scope>NUCLEOTIDE SEQUENCE</scope>
</reference>
<comment type="caution">
    <text evidence="9">The sequence shown here is derived from an EMBL/GenBank/DDBJ whole genome shotgun (WGS) entry which is preliminary data.</text>
</comment>
<evidence type="ECO:0000256" key="4">
    <source>
        <dbReference type="ARBA" id="ARBA00023242"/>
    </source>
</evidence>
<evidence type="ECO:0000313" key="10">
    <source>
        <dbReference type="Proteomes" id="UP000784294"/>
    </source>
</evidence>
<protein>
    <recommendedName>
        <fullName evidence="8">HSF-type DNA-binding domain-containing protein</fullName>
    </recommendedName>
</protein>
<comment type="subcellular location">
    <subcellularLocation>
        <location evidence="1">Nucleus</location>
    </subcellularLocation>
</comment>
<dbReference type="GO" id="GO:0003700">
    <property type="term" value="F:DNA-binding transcription factor activity"/>
    <property type="evidence" value="ECO:0007669"/>
    <property type="project" value="InterPro"/>
</dbReference>
<dbReference type="SUPFAM" id="SSF46785">
    <property type="entry name" value="Winged helix' DNA-binding domain"/>
    <property type="match status" value="1"/>
</dbReference>
<dbReference type="PANTHER" id="PTHR10015">
    <property type="entry name" value="HEAT SHOCK TRANSCRIPTION FACTOR"/>
    <property type="match status" value="1"/>
</dbReference>
<evidence type="ECO:0000256" key="1">
    <source>
        <dbReference type="ARBA" id="ARBA00004123"/>
    </source>
</evidence>
<gene>
    <name evidence="9" type="ORF">PXEA_LOCUS17955</name>
</gene>
<keyword evidence="7" id="KW-1133">Transmembrane helix</keyword>
<evidence type="ECO:0000256" key="7">
    <source>
        <dbReference type="SAM" id="Phobius"/>
    </source>
</evidence>
<dbReference type="PANTHER" id="PTHR10015:SF427">
    <property type="entry name" value="HEAT SHOCK FACTOR PROTEIN"/>
    <property type="match status" value="1"/>
</dbReference>
<dbReference type="InterPro" id="IPR000232">
    <property type="entry name" value="HSF_DNA-bd"/>
</dbReference>
<dbReference type="GO" id="GO:0043565">
    <property type="term" value="F:sequence-specific DNA binding"/>
    <property type="evidence" value="ECO:0007669"/>
    <property type="project" value="InterPro"/>
</dbReference>
<keyword evidence="7" id="KW-0472">Membrane</keyword>
<dbReference type="Pfam" id="PF00447">
    <property type="entry name" value="HSF_DNA-bind"/>
    <property type="match status" value="1"/>
</dbReference>
<feature type="domain" description="HSF-type DNA-binding" evidence="8">
    <location>
        <begin position="13"/>
        <end position="125"/>
    </location>
</feature>
<proteinExistence type="inferred from homology"/>
<dbReference type="EMBL" id="CAAALY010068154">
    <property type="protein sequence ID" value="VEL24515.1"/>
    <property type="molecule type" value="Genomic_DNA"/>
</dbReference>
<evidence type="ECO:0000313" key="9">
    <source>
        <dbReference type="EMBL" id="VEL24515.1"/>
    </source>
</evidence>
<dbReference type="OrthoDB" id="60033at2759"/>
<evidence type="ECO:0000259" key="8">
    <source>
        <dbReference type="SMART" id="SM00415"/>
    </source>
</evidence>
<feature type="transmembrane region" description="Helical" evidence="7">
    <location>
        <begin position="39"/>
        <end position="63"/>
    </location>
</feature>
<feature type="non-terminal residue" evidence="9">
    <location>
        <position position="447"/>
    </location>
</feature>
<dbReference type="Gene3D" id="1.10.10.10">
    <property type="entry name" value="Winged helix-like DNA-binding domain superfamily/Winged helix DNA-binding domain"/>
    <property type="match status" value="1"/>
</dbReference>
<dbReference type="Proteomes" id="UP000784294">
    <property type="component" value="Unassembled WGS sequence"/>
</dbReference>
<dbReference type="SMART" id="SM00415">
    <property type="entry name" value="HSF"/>
    <property type="match status" value="1"/>
</dbReference>
<keyword evidence="4" id="KW-0539">Nucleus</keyword>
<organism evidence="9 10">
    <name type="scientific">Protopolystoma xenopodis</name>
    <dbReference type="NCBI Taxonomy" id="117903"/>
    <lineage>
        <taxon>Eukaryota</taxon>
        <taxon>Metazoa</taxon>
        <taxon>Spiralia</taxon>
        <taxon>Lophotrochozoa</taxon>
        <taxon>Platyhelminthes</taxon>
        <taxon>Monogenea</taxon>
        <taxon>Polyopisthocotylea</taxon>
        <taxon>Polystomatidea</taxon>
        <taxon>Polystomatidae</taxon>
        <taxon>Protopolystoma</taxon>
    </lineage>
</organism>
<comment type="similarity">
    <text evidence="2 5">Belongs to the HSF family.</text>
</comment>
<feature type="region of interest" description="Disordered" evidence="6">
    <location>
        <begin position="427"/>
        <end position="447"/>
    </location>
</feature>
<keyword evidence="3" id="KW-0238">DNA-binding</keyword>
<accession>A0A448X046</accession>
<sequence>MSTKMTAAADPPSIPAFLTKLKRLVDDDDTNNLICWDPVLSIIFFFDLARVAGVFIYAMGIVLQKKFCRCTLNTITYQALFANGFRKMNRLEGSLGFGIDNEDMEFSHPYFLRGKDYLLARIHRKPPSTALPQHIMNGRLLNSVGIPPIITQNTGIIGENIPSNCPTRFVLMQEFARLAQMVKHMQARHELNTHQINILKSENQLLYRELADLRLQHDKQSQVIQTLFNFLTAFAKDGRASSLCIGASNRKYPLPIAAPPKSLAPGSPEIVLNLGANKPFLASRALTPTGSNFLTDSPNSLSIQPIQTLRVSQSSLPNSIIENANSLSEPLNKVPRISSPQPIRTLSNAFPQRPQTQPTVIPNHLDVRSELLTHPISQEVSQPNQVPKNTNSANYSIYRRVSSFNSRHPNNGTRLVYKVSSPYFLRSPQSPSIDDALDEDRMNHGHS</sequence>
<dbReference type="AlphaFoldDB" id="A0A448X046"/>
<keyword evidence="10" id="KW-1185">Reference proteome</keyword>
<evidence type="ECO:0000256" key="5">
    <source>
        <dbReference type="RuleBase" id="RU004020"/>
    </source>
</evidence>
<dbReference type="GO" id="GO:0005634">
    <property type="term" value="C:nucleus"/>
    <property type="evidence" value="ECO:0007669"/>
    <property type="project" value="UniProtKB-SubCell"/>
</dbReference>
<evidence type="ECO:0000256" key="6">
    <source>
        <dbReference type="SAM" id="MobiDB-lite"/>
    </source>
</evidence>
<evidence type="ECO:0000256" key="3">
    <source>
        <dbReference type="ARBA" id="ARBA00023125"/>
    </source>
</evidence>
<name>A0A448X046_9PLAT</name>
<evidence type="ECO:0000256" key="2">
    <source>
        <dbReference type="ARBA" id="ARBA00006403"/>
    </source>
</evidence>
<dbReference type="InterPro" id="IPR036390">
    <property type="entry name" value="WH_DNA-bd_sf"/>
</dbReference>
<dbReference type="InterPro" id="IPR036388">
    <property type="entry name" value="WH-like_DNA-bd_sf"/>
</dbReference>